<protein>
    <submittedName>
        <fullName evidence="3">ACT-domain-containing protein putative allosteric regulator of homoserine dehydrogenase</fullName>
    </submittedName>
</protein>
<dbReference type="Proteomes" id="UP000185744">
    <property type="component" value="Unassembled WGS sequence"/>
</dbReference>
<dbReference type="SUPFAM" id="SSF55021">
    <property type="entry name" value="ACT-like"/>
    <property type="match status" value="1"/>
</dbReference>
<organism evidence="3 4">
    <name type="scientific">Methanohalarchaeum thermophilum</name>
    <dbReference type="NCBI Taxonomy" id="1903181"/>
    <lineage>
        <taxon>Archaea</taxon>
        <taxon>Methanobacteriati</taxon>
        <taxon>Methanobacteriota</taxon>
        <taxon>Methanonatronarchaeia</taxon>
        <taxon>Methanonatronarchaeales</taxon>
        <taxon>Methanonatronarchaeaceae</taxon>
        <taxon>Candidatus Methanohalarchaeum</taxon>
    </lineage>
</organism>
<dbReference type="InterPro" id="IPR002912">
    <property type="entry name" value="ACT_dom"/>
</dbReference>
<dbReference type="FunCoup" id="A0A1Q6DUB4">
    <property type="interactions" value="3"/>
</dbReference>
<gene>
    <name evidence="3" type="ORF">BTN85_0447</name>
</gene>
<keyword evidence="4" id="KW-1185">Reference proteome</keyword>
<accession>A0A1Q6DUB4</accession>
<dbReference type="Pfam" id="PF01842">
    <property type="entry name" value="ACT"/>
    <property type="match status" value="1"/>
</dbReference>
<evidence type="ECO:0000313" key="3">
    <source>
        <dbReference type="EMBL" id="OKY77969.1"/>
    </source>
</evidence>
<dbReference type="InterPro" id="IPR044561">
    <property type="entry name" value="ACT_ThrD-II-like"/>
</dbReference>
<evidence type="ECO:0000256" key="1">
    <source>
        <dbReference type="SAM" id="Coils"/>
    </source>
</evidence>
<feature type="domain" description="ACT" evidence="2">
    <location>
        <begin position="6"/>
        <end position="87"/>
    </location>
</feature>
<proteinExistence type="predicted"/>
<comment type="caution">
    <text evidence="3">The sequence shown here is derived from an EMBL/GenBank/DDBJ whole genome shotgun (WGS) entry which is preliminary data.</text>
</comment>
<dbReference type="AlphaFoldDB" id="A0A1Q6DUB4"/>
<dbReference type="InParanoid" id="A0A1Q6DUB4"/>
<reference evidence="3" key="1">
    <citation type="submission" date="2016-12" db="EMBL/GenBank/DDBJ databases">
        <title>Discovery of methanogenic haloarchaea.</title>
        <authorList>
            <person name="Sorokin D.Y."/>
            <person name="Makarova K.S."/>
            <person name="Abbas B."/>
            <person name="Ferrer M."/>
            <person name="Golyshin P.N."/>
        </authorList>
    </citation>
    <scope>NUCLEOTIDE SEQUENCE [LARGE SCALE GENOMIC DNA]</scope>
    <source>
        <strain evidence="3">HMET1</strain>
    </source>
</reference>
<dbReference type="PROSITE" id="PS51671">
    <property type="entry name" value="ACT"/>
    <property type="match status" value="1"/>
</dbReference>
<dbReference type="CDD" id="cd04886">
    <property type="entry name" value="ACT_ThrD-II-like"/>
    <property type="match status" value="1"/>
</dbReference>
<feature type="coiled-coil region" evidence="1">
    <location>
        <begin position="54"/>
        <end position="81"/>
    </location>
</feature>
<dbReference type="EMBL" id="MSDW01000001">
    <property type="protein sequence ID" value="OKY77969.1"/>
    <property type="molecule type" value="Genomic_DNA"/>
</dbReference>
<keyword evidence="1" id="KW-0175">Coiled coil</keyword>
<evidence type="ECO:0000259" key="2">
    <source>
        <dbReference type="PROSITE" id="PS51671"/>
    </source>
</evidence>
<dbReference type="InterPro" id="IPR045865">
    <property type="entry name" value="ACT-like_dom_sf"/>
</dbReference>
<name>A0A1Q6DUB4_METT1</name>
<sequence>MNKITRFNLELKDIPGQLVEVLEPFSKYGANIESVVHHREKKTPRGKVPVEIKVRVEEDRLKKITKSLKEKEVEIVEIDEKTEITSFNIILIGHVLHTGIKDTINRIDQTGYAEVVDLSLSMPEIKEKSSAMLRLELEAPEKKNKVLDILNEISEEKDLEVIKEISV</sequence>
<dbReference type="STRING" id="1903181.BTN85_0447"/>
<evidence type="ECO:0000313" key="4">
    <source>
        <dbReference type="Proteomes" id="UP000185744"/>
    </source>
</evidence>